<dbReference type="InterPro" id="IPR053136">
    <property type="entry name" value="UTP_pyrophosphatase-like"/>
</dbReference>
<dbReference type="EMBL" id="JAOQKE010000008">
    <property type="protein sequence ID" value="MCU6725313.1"/>
    <property type="molecule type" value="Genomic_DNA"/>
</dbReference>
<sequence length="200" mass="24268">MKSRLESKKVAYKDYDITLIRSNRKSIAIEINRDLQIKVRAPQRMTQNRIMKFVTEKEDWIQIHLEKMELLRQKQEQDDRYSQRSPLTEEEIRKLTETARKVIPVRVAYFARQMEVTYGRITIRNQKTRWGSCSQVGNLNFNCHLAEMPDEILDYVVVHELCHRKQMNHSRLFWAEVEKVLPDYQIRRKWLKENGRRYLT</sequence>
<keyword evidence="3" id="KW-1185">Reference proteome</keyword>
<evidence type="ECO:0000313" key="3">
    <source>
        <dbReference type="Proteomes" id="UP001652338"/>
    </source>
</evidence>
<dbReference type="Pfam" id="PF01863">
    <property type="entry name" value="YgjP-like"/>
    <property type="match status" value="2"/>
</dbReference>
<gene>
    <name evidence="2" type="ORF">OCV47_08120</name>
</gene>
<accession>A0ABT2SML4</accession>
<protein>
    <submittedName>
        <fullName evidence="2">M48 family metallopeptidase</fullName>
    </submittedName>
</protein>
<comment type="caution">
    <text evidence="2">The sequence shown here is derived from an EMBL/GenBank/DDBJ whole genome shotgun (WGS) entry which is preliminary data.</text>
</comment>
<feature type="domain" description="YgjP-like metallopeptidase" evidence="1">
    <location>
        <begin position="25"/>
        <end position="91"/>
    </location>
</feature>
<evidence type="ECO:0000313" key="2">
    <source>
        <dbReference type="EMBL" id="MCU6725313.1"/>
    </source>
</evidence>
<name>A0ABT2SML4_9FIRM</name>
<proteinExistence type="predicted"/>
<evidence type="ECO:0000259" key="1">
    <source>
        <dbReference type="Pfam" id="PF01863"/>
    </source>
</evidence>
<dbReference type="RefSeq" id="WP_262654639.1">
    <property type="nucleotide sequence ID" value="NZ_JAOQKE010000008.1"/>
</dbReference>
<dbReference type="Proteomes" id="UP001652338">
    <property type="component" value="Unassembled WGS sequence"/>
</dbReference>
<dbReference type="InterPro" id="IPR002725">
    <property type="entry name" value="YgjP-like_metallopeptidase"/>
</dbReference>
<dbReference type="PANTHER" id="PTHR30399">
    <property type="entry name" value="UNCHARACTERIZED PROTEIN YGJP"/>
    <property type="match status" value="1"/>
</dbReference>
<feature type="domain" description="YgjP-like metallopeptidase" evidence="1">
    <location>
        <begin position="94"/>
        <end position="194"/>
    </location>
</feature>
<organism evidence="2 3">
    <name type="scientific">Muricoprocola aceti</name>
    <dbReference type="NCBI Taxonomy" id="2981772"/>
    <lineage>
        <taxon>Bacteria</taxon>
        <taxon>Bacillati</taxon>
        <taxon>Bacillota</taxon>
        <taxon>Clostridia</taxon>
        <taxon>Lachnospirales</taxon>
        <taxon>Lachnospiraceae</taxon>
        <taxon>Muricoprocola</taxon>
    </lineage>
</organism>
<dbReference type="PANTHER" id="PTHR30399:SF1">
    <property type="entry name" value="UTP PYROPHOSPHATASE"/>
    <property type="match status" value="1"/>
</dbReference>
<dbReference type="Gene3D" id="3.30.2010.10">
    <property type="entry name" value="Metalloproteases ('zincins'), catalytic domain"/>
    <property type="match status" value="1"/>
</dbReference>
<reference evidence="2 3" key="1">
    <citation type="journal article" date="2021" name="ISME Commun">
        <title>Automated analysis of genomic sequences facilitates high-throughput and comprehensive description of bacteria.</title>
        <authorList>
            <person name="Hitch T.C.A."/>
        </authorList>
    </citation>
    <scope>NUCLEOTIDE SEQUENCE [LARGE SCALE GENOMIC DNA]</scope>
    <source>
        <strain evidence="2 3">Sanger_29</strain>
    </source>
</reference>
<dbReference type="CDD" id="cd07344">
    <property type="entry name" value="M48_yhfN_like"/>
    <property type="match status" value="1"/>
</dbReference>